<gene>
    <name evidence="1" type="ORF">GGR17_001423</name>
</gene>
<comment type="caution">
    <text evidence="1">The sequence shown here is derived from an EMBL/GenBank/DDBJ whole genome shotgun (WGS) entry which is preliminary data.</text>
</comment>
<accession>A0A840CC39</accession>
<protein>
    <recommendedName>
        <fullName evidence="3">Capsule polysaccharide biosynthesis protein</fullName>
    </recommendedName>
</protein>
<evidence type="ECO:0008006" key="3">
    <source>
        <dbReference type="Google" id="ProtNLM"/>
    </source>
</evidence>
<name>A0A840CC39_9RHOB</name>
<proteinExistence type="predicted"/>
<dbReference type="Proteomes" id="UP000585681">
    <property type="component" value="Unassembled WGS sequence"/>
</dbReference>
<dbReference type="EMBL" id="JACIEQ010000001">
    <property type="protein sequence ID" value="MBB4021632.1"/>
    <property type="molecule type" value="Genomic_DNA"/>
</dbReference>
<evidence type="ECO:0000313" key="1">
    <source>
        <dbReference type="EMBL" id="MBB4021632.1"/>
    </source>
</evidence>
<sequence>MATGAGAHNPFRLSARQAGSTLTAMAKVKTVGIYLENGLRESAVAGRHNFLNRVSAALASCGVAVEYHPATGAARQRSADHPGHALFHMDDPLHNRALSFRRAYFYPFWTIEPTARRWEFHAARTRFDPDRIDPEQARRLVSRHRERQFPGAEPGDDGFIYVPLQGILSRQRSFQSCSPLDMIAQTARRFPDRPVIATLHPRETYTPQDHAALADLQAAHPNLELRSGGMQALLPRCRMVVTQNSSVAFSGYFFEKPAVLFGRIDFHHIAANVGQLGAGRAFDMAGQMRPDYARYLFWFLQRMAINAGRPEAEEKILRALRRGGWDL</sequence>
<organism evidence="1 2">
    <name type="scientific">Actibacterium naphthalenivorans</name>
    <dbReference type="NCBI Taxonomy" id="1614693"/>
    <lineage>
        <taxon>Bacteria</taxon>
        <taxon>Pseudomonadati</taxon>
        <taxon>Pseudomonadota</taxon>
        <taxon>Alphaproteobacteria</taxon>
        <taxon>Rhodobacterales</taxon>
        <taxon>Roseobacteraceae</taxon>
        <taxon>Actibacterium</taxon>
    </lineage>
</organism>
<dbReference type="AlphaFoldDB" id="A0A840CC39"/>
<evidence type="ECO:0000313" key="2">
    <source>
        <dbReference type="Proteomes" id="UP000585681"/>
    </source>
</evidence>
<reference evidence="1" key="1">
    <citation type="submission" date="2020-08" db="EMBL/GenBank/DDBJ databases">
        <title>Genomic Encyclopedia of Type Strains, Phase IV (KMG-IV): sequencing the most valuable type-strain genomes for metagenomic binning, comparative biology and taxonomic classification.</title>
        <authorList>
            <person name="Goeker M."/>
        </authorList>
    </citation>
    <scope>NUCLEOTIDE SEQUENCE [LARGE SCALE GENOMIC DNA]</scope>
    <source>
        <strain evidence="1">DSM 105040</strain>
    </source>
</reference>
<keyword evidence="2" id="KW-1185">Reference proteome</keyword>
<dbReference type="RefSeq" id="WP_235974409.1">
    <property type="nucleotide sequence ID" value="NZ_JACIEQ010000001.1"/>
</dbReference>